<name>X1PGA0_9ZZZZ</name>
<dbReference type="EMBL" id="BARV01043266">
    <property type="protein sequence ID" value="GAI55347.1"/>
    <property type="molecule type" value="Genomic_DNA"/>
</dbReference>
<feature type="non-terminal residue" evidence="1">
    <location>
        <position position="115"/>
    </location>
</feature>
<proteinExistence type="predicted"/>
<feature type="non-terminal residue" evidence="1">
    <location>
        <position position="1"/>
    </location>
</feature>
<organism evidence="1">
    <name type="scientific">marine sediment metagenome</name>
    <dbReference type="NCBI Taxonomy" id="412755"/>
    <lineage>
        <taxon>unclassified sequences</taxon>
        <taxon>metagenomes</taxon>
        <taxon>ecological metagenomes</taxon>
    </lineage>
</organism>
<dbReference type="SUPFAM" id="SSF56601">
    <property type="entry name" value="beta-lactamase/transpeptidase-like"/>
    <property type="match status" value="1"/>
</dbReference>
<accession>X1PGA0</accession>
<gene>
    <name evidence="1" type="ORF">S06H3_64661</name>
</gene>
<dbReference type="InterPro" id="IPR050789">
    <property type="entry name" value="Diverse_Enzym_Activities"/>
</dbReference>
<evidence type="ECO:0000313" key="1">
    <source>
        <dbReference type="EMBL" id="GAI55347.1"/>
    </source>
</evidence>
<comment type="caution">
    <text evidence="1">The sequence shown here is derived from an EMBL/GenBank/DDBJ whole genome shotgun (WGS) entry which is preliminary data.</text>
</comment>
<protein>
    <submittedName>
        <fullName evidence="1">Uncharacterized protein</fullName>
    </submittedName>
</protein>
<dbReference type="InterPro" id="IPR012338">
    <property type="entry name" value="Beta-lactam/transpept-like"/>
</dbReference>
<reference evidence="1" key="1">
    <citation type="journal article" date="2014" name="Front. Microbiol.">
        <title>High frequency of phylogenetically diverse reductive dehalogenase-homologous genes in deep subseafloor sedimentary metagenomes.</title>
        <authorList>
            <person name="Kawai M."/>
            <person name="Futagami T."/>
            <person name="Toyoda A."/>
            <person name="Takaki Y."/>
            <person name="Nishi S."/>
            <person name="Hori S."/>
            <person name="Arai W."/>
            <person name="Tsubouchi T."/>
            <person name="Morono Y."/>
            <person name="Uchiyama I."/>
            <person name="Ito T."/>
            <person name="Fujiyama A."/>
            <person name="Inagaki F."/>
            <person name="Takami H."/>
        </authorList>
    </citation>
    <scope>NUCLEOTIDE SEQUENCE</scope>
    <source>
        <strain evidence="1">Expedition CK06-06</strain>
    </source>
</reference>
<sequence length="115" mass="12340">DAADGVNKLLSGPTDSLESKPHNVFRGGHGLVSTALDYLRFCQMLLNKGLLDGKRILSRKTVELMTTNHLAPELMPFEIGGTYSPGYGYGLGFGVLMDVGQCQTIGSEAEYGWSG</sequence>
<dbReference type="Gene3D" id="3.40.710.10">
    <property type="entry name" value="DD-peptidase/beta-lactamase superfamily"/>
    <property type="match status" value="1"/>
</dbReference>
<dbReference type="PANTHER" id="PTHR43283">
    <property type="entry name" value="BETA-LACTAMASE-RELATED"/>
    <property type="match status" value="1"/>
</dbReference>
<dbReference type="PANTHER" id="PTHR43283:SF3">
    <property type="entry name" value="BETA-LACTAMASE FAMILY PROTEIN (AFU_ORTHOLOGUE AFUA_5G07500)"/>
    <property type="match status" value="1"/>
</dbReference>
<dbReference type="AlphaFoldDB" id="X1PGA0"/>